<comment type="similarity">
    <text evidence="1">Belongs to the remorin family.</text>
</comment>
<proteinExistence type="inferred from homology"/>
<organism evidence="4 5">
    <name type="scientific">Olea europaea subsp. europaea</name>
    <dbReference type="NCBI Taxonomy" id="158383"/>
    <lineage>
        <taxon>Eukaryota</taxon>
        <taxon>Viridiplantae</taxon>
        <taxon>Streptophyta</taxon>
        <taxon>Embryophyta</taxon>
        <taxon>Tracheophyta</taxon>
        <taxon>Spermatophyta</taxon>
        <taxon>Magnoliopsida</taxon>
        <taxon>eudicotyledons</taxon>
        <taxon>Gunneridae</taxon>
        <taxon>Pentapetalae</taxon>
        <taxon>asterids</taxon>
        <taxon>lamiids</taxon>
        <taxon>Lamiales</taxon>
        <taxon>Oleaceae</taxon>
        <taxon>Oleeae</taxon>
        <taxon>Olea</taxon>
    </lineage>
</organism>
<feature type="region of interest" description="Disordered" evidence="2">
    <location>
        <begin position="335"/>
        <end position="356"/>
    </location>
</feature>
<comment type="caution">
    <text evidence="4">The sequence shown here is derived from an EMBL/GenBank/DDBJ whole genome shotgun (WGS) entry which is preliminary data.</text>
</comment>
<evidence type="ECO:0000313" key="4">
    <source>
        <dbReference type="EMBL" id="CAA2987458.1"/>
    </source>
</evidence>
<reference evidence="4 5" key="1">
    <citation type="submission" date="2019-12" db="EMBL/GenBank/DDBJ databases">
        <authorList>
            <person name="Alioto T."/>
            <person name="Alioto T."/>
            <person name="Gomez Garrido J."/>
        </authorList>
    </citation>
    <scope>NUCLEOTIDE SEQUENCE [LARGE SCALE GENOMIC DNA]</scope>
</reference>
<keyword evidence="5" id="KW-1185">Reference proteome</keyword>
<evidence type="ECO:0000313" key="5">
    <source>
        <dbReference type="Proteomes" id="UP000594638"/>
    </source>
</evidence>
<dbReference type="OrthoDB" id="648416at2759"/>
<dbReference type="InterPro" id="IPR005516">
    <property type="entry name" value="Remorin_C"/>
</dbReference>
<accession>A0A8S0S663</accession>
<protein>
    <recommendedName>
        <fullName evidence="3">Remorin C-terminal domain-containing protein</fullName>
    </recommendedName>
</protein>
<dbReference type="EMBL" id="CACTIH010003926">
    <property type="protein sequence ID" value="CAA2987458.1"/>
    <property type="molecule type" value="Genomic_DNA"/>
</dbReference>
<evidence type="ECO:0000256" key="1">
    <source>
        <dbReference type="ARBA" id="ARBA00005711"/>
    </source>
</evidence>
<feature type="domain" description="Remorin C-terminal" evidence="3">
    <location>
        <begin position="277"/>
        <end position="351"/>
    </location>
</feature>
<dbReference type="PANTHER" id="PTHR31471">
    <property type="entry name" value="OS02G0116800 PROTEIN"/>
    <property type="match status" value="1"/>
</dbReference>
<feature type="compositionally biased region" description="Polar residues" evidence="2">
    <location>
        <begin position="7"/>
        <end position="18"/>
    </location>
</feature>
<dbReference type="Pfam" id="PF03763">
    <property type="entry name" value="Remorin_C"/>
    <property type="match status" value="1"/>
</dbReference>
<feature type="region of interest" description="Disordered" evidence="2">
    <location>
        <begin position="165"/>
        <end position="215"/>
    </location>
</feature>
<feature type="compositionally biased region" description="Polar residues" evidence="2">
    <location>
        <begin position="344"/>
        <end position="356"/>
    </location>
</feature>
<evidence type="ECO:0000256" key="2">
    <source>
        <dbReference type="SAM" id="MobiDB-lite"/>
    </source>
</evidence>
<feature type="region of interest" description="Disordered" evidence="2">
    <location>
        <begin position="1"/>
        <end position="21"/>
    </location>
</feature>
<name>A0A8S0S663_OLEEU</name>
<dbReference type="AlphaFoldDB" id="A0A8S0S663"/>
<feature type="compositionally biased region" description="Polar residues" evidence="2">
    <location>
        <begin position="200"/>
        <end position="215"/>
    </location>
</feature>
<dbReference type="Gramene" id="OE9A000351T1">
    <property type="protein sequence ID" value="OE9A000351C1"/>
    <property type="gene ID" value="OE9A000351"/>
</dbReference>
<dbReference type="Proteomes" id="UP000594638">
    <property type="component" value="Unassembled WGS sequence"/>
</dbReference>
<gene>
    <name evidence="4" type="ORF">OLEA9_A000351</name>
</gene>
<dbReference type="PANTHER" id="PTHR31471:SF2">
    <property type="entry name" value="REMORIN FAMILY PROTEIN"/>
    <property type="match status" value="1"/>
</dbReference>
<sequence>MKKNYSRLRNSGPFTSMGSPYYGETEGGIPKGWSSERVPLPTNRIHRQISASALIPVSIGRALPSKWDDAERWITSPLSIMQPEFHSGPLGATGPVNVSDYSPKVPVHKGGGVRNFVSGSPLMTGVLMPKGLSVGYGDDVALKSNYVYPSNSMARSTSMPGFLDKLSDSSLSSSQDDKLDGSKEEEENVSRVVSRRDMATQMSPVGSTNSSPKGSLSFSVFPSSDPEPCINHSARDGIRDVQVDEATTIATQPMKRKMKKGLPSIKSLCSPRLASEASRLQREEAKITAWENLQKAKAETAIQELEMKLEMKRSASTDKILNKLKAAQIKAQAMRDSISENHSQKALRTSQSRFLL</sequence>
<evidence type="ECO:0000259" key="3">
    <source>
        <dbReference type="Pfam" id="PF03763"/>
    </source>
</evidence>